<reference evidence="4" key="2">
    <citation type="submission" date="2025-08" db="UniProtKB">
        <authorList>
            <consortium name="RefSeq"/>
        </authorList>
    </citation>
    <scope>IDENTIFICATION</scope>
    <source>
        <tissue evidence="4">Leaf</tissue>
    </source>
</reference>
<name>A0A9R0K9J9_SPIOL</name>
<protein>
    <recommendedName>
        <fullName evidence="5">Mediator of RNA polymerase II transcription subunit 21</fullName>
    </recommendedName>
</protein>
<evidence type="ECO:0008006" key="5">
    <source>
        <dbReference type="Google" id="ProtNLM"/>
    </source>
</evidence>
<feature type="region of interest" description="Disordered" evidence="2">
    <location>
        <begin position="1"/>
        <end position="21"/>
    </location>
</feature>
<proteinExistence type="predicted"/>
<feature type="coiled-coil region" evidence="1">
    <location>
        <begin position="59"/>
        <end position="86"/>
    </location>
</feature>
<dbReference type="GeneID" id="110801657"/>
<keyword evidence="1" id="KW-0175">Coiled coil</keyword>
<dbReference type="PANTHER" id="PTHR36800">
    <property type="entry name" value="POLYAMINE-MODULATED FACTOR 1-BINDING PROTEIN"/>
    <property type="match status" value="1"/>
</dbReference>
<dbReference type="AlphaFoldDB" id="A0A9R0K9J9"/>
<sequence length="113" mass="12897">MVESSEQAIVPSSNQNNPLPEIESHFSNVLYDLSQQVQGAMEDLLKMINEIDVHSAEVTEEMERCRESALEKRKAIEEEKECFQKAAYAVLDVLNIGEGKREDQMFLENGTEY</sequence>
<accession>A0A9R0K9J9</accession>
<evidence type="ECO:0000313" key="3">
    <source>
        <dbReference type="Proteomes" id="UP000813463"/>
    </source>
</evidence>
<gene>
    <name evidence="4" type="primary">LOC110801657</name>
</gene>
<organism evidence="3 4">
    <name type="scientific">Spinacia oleracea</name>
    <name type="common">Spinach</name>
    <dbReference type="NCBI Taxonomy" id="3562"/>
    <lineage>
        <taxon>Eukaryota</taxon>
        <taxon>Viridiplantae</taxon>
        <taxon>Streptophyta</taxon>
        <taxon>Embryophyta</taxon>
        <taxon>Tracheophyta</taxon>
        <taxon>Spermatophyta</taxon>
        <taxon>Magnoliopsida</taxon>
        <taxon>eudicotyledons</taxon>
        <taxon>Gunneridae</taxon>
        <taxon>Pentapetalae</taxon>
        <taxon>Caryophyllales</taxon>
        <taxon>Chenopodiaceae</taxon>
        <taxon>Chenopodioideae</taxon>
        <taxon>Anserineae</taxon>
        <taxon>Spinacia</taxon>
    </lineage>
</organism>
<dbReference type="Proteomes" id="UP000813463">
    <property type="component" value="Chromosome 1"/>
</dbReference>
<evidence type="ECO:0000313" key="4">
    <source>
        <dbReference type="RefSeq" id="XP_021862733.1"/>
    </source>
</evidence>
<feature type="compositionally biased region" description="Polar residues" evidence="2">
    <location>
        <begin position="1"/>
        <end position="18"/>
    </location>
</feature>
<evidence type="ECO:0000256" key="1">
    <source>
        <dbReference type="SAM" id="Coils"/>
    </source>
</evidence>
<evidence type="ECO:0000256" key="2">
    <source>
        <dbReference type="SAM" id="MobiDB-lite"/>
    </source>
</evidence>
<dbReference type="KEGG" id="soe:110801657"/>
<dbReference type="OrthoDB" id="778453at2759"/>
<dbReference type="PANTHER" id="PTHR36800:SF1">
    <property type="entry name" value="POLYAMINE-MODULATED FACTOR 1-BINDING PROTEIN"/>
    <property type="match status" value="1"/>
</dbReference>
<reference evidence="3" key="1">
    <citation type="journal article" date="2021" name="Nat. Commun.">
        <title>Genomic analyses provide insights into spinach domestication and the genetic basis of agronomic traits.</title>
        <authorList>
            <person name="Cai X."/>
            <person name="Sun X."/>
            <person name="Xu C."/>
            <person name="Sun H."/>
            <person name="Wang X."/>
            <person name="Ge C."/>
            <person name="Zhang Z."/>
            <person name="Wang Q."/>
            <person name="Fei Z."/>
            <person name="Jiao C."/>
            <person name="Wang Q."/>
        </authorList>
    </citation>
    <scope>NUCLEOTIDE SEQUENCE [LARGE SCALE GENOMIC DNA]</scope>
    <source>
        <strain evidence="3">cv. Varoflay</strain>
    </source>
</reference>
<dbReference type="RefSeq" id="XP_021862733.1">
    <property type="nucleotide sequence ID" value="XM_022007041.2"/>
</dbReference>
<keyword evidence="3" id="KW-1185">Reference proteome</keyword>